<dbReference type="Proteomes" id="UP000672934">
    <property type="component" value="Unassembled WGS sequence"/>
</dbReference>
<evidence type="ECO:0000313" key="2">
    <source>
        <dbReference type="Proteomes" id="UP000672934"/>
    </source>
</evidence>
<keyword evidence="2" id="KW-1185">Reference proteome</keyword>
<dbReference type="EMBL" id="CAJPUY010000015">
    <property type="protein sequence ID" value="CAG2149647.1"/>
    <property type="molecule type" value="Genomic_DNA"/>
</dbReference>
<sequence length="47" mass="5459">MWVYKLALAVLALLALILLFICQYRLTSALWRREEDAAHDRGDIGRL</sequence>
<accession>A0A916IZK3</accession>
<reference evidence="1" key="1">
    <citation type="submission" date="2021-03" db="EMBL/GenBank/DDBJ databases">
        <authorList>
            <person name="Peeters C."/>
        </authorList>
    </citation>
    <scope>NUCLEOTIDE SEQUENCE</scope>
    <source>
        <strain evidence="1">LMG 31506</strain>
    </source>
</reference>
<gene>
    <name evidence="1" type="ORF">LMG31506_04070</name>
</gene>
<protein>
    <submittedName>
        <fullName evidence="1">Uncharacterized protein</fullName>
    </submittedName>
</protein>
<evidence type="ECO:0000313" key="1">
    <source>
        <dbReference type="EMBL" id="CAG2149647.1"/>
    </source>
</evidence>
<organism evidence="1 2">
    <name type="scientific">Cupriavidus yeoncheonensis</name>
    <dbReference type="NCBI Taxonomy" id="1462994"/>
    <lineage>
        <taxon>Bacteria</taxon>
        <taxon>Pseudomonadati</taxon>
        <taxon>Pseudomonadota</taxon>
        <taxon>Betaproteobacteria</taxon>
        <taxon>Burkholderiales</taxon>
        <taxon>Burkholderiaceae</taxon>
        <taxon>Cupriavidus</taxon>
    </lineage>
</organism>
<proteinExistence type="predicted"/>
<comment type="caution">
    <text evidence="1">The sequence shown here is derived from an EMBL/GenBank/DDBJ whole genome shotgun (WGS) entry which is preliminary data.</text>
</comment>
<dbReference type="AlphaFoldDB" id="A0A916IZK3"/>
<name>A0A916IZK3_9BURK</name>
<dbReference type="RefSeq" id="WP_211948990.1">
    <property type="nucleotide sequence ID" value="NZ_CAJPUY010000015.1"/>
</dbReference>